<evidence type="ECO:0000313" key="1">
    <source>
        <dbReference type="EMBL" id="POS81787.1"/>
    </source>
</evidence>
<comment type="caution">
    <text evidence="1">The sequence shown here is derived from an EMBL/GenBank/DDBJ whole genome shotgun (WGS) entry which is preliminary data.</text>
</comment>
<protein>
    <submittedName>
        <fullName evidence="1">Uncharacterized protein</fullName>
    </submittedName>
</protein>
<evidence type="ECO:0000313" key="2">
    <source>
        <dbReference type="Proteomes" id="UP000237438"/>
    </source>
</evidence>
<accession>A0A2S4PIE4</accession>
<name>A0A2S4PIE4_9PEZI</name>
<sequence length="110" mass="12259">MISPSLMIGKIELVNSGFALSLCSTQALKAILKAGNGLFLTGAKFEPATNWVSVLILTVPLKILKDQYEVERSSLLLFDEIERISSLRPVYVKLYGLNKLEVPHRIWIVS</sequence>
<gene>
    <name evidence="1" type="ORF">EPUL_005576</name>
</gene>
<feature type="non-terminal residue" evidence="1">
    <location>
        <position position="110"/>
    </location>
</feature>
<dbReference type="EMBL" id="PEDP01007879">
    <property type="protein sequence ID" value="POS81787.1"/>
    <property type="molecule type" value="Genomic_DNA"/>
</dbReference>
<dbReference type="AlphaFoldDB" id="A0A2S4PIE4"/>
<reference evidence="1 2" key="1">
    <citation type="submission" date="2017-10" db="EMBL/GenBank/DDBJ databases">
        <title>Development of genomic resources for the powdery mildew, Erysiphe pulchra.</title>
        <authorList>
            <person name="Wadl P.A."/>
            <person name="Mack B.M."/>
            <person name="Moore G."/>
            <person name="Beltz S.B."/>
        </authorList>
    </citation>
    <scope>NUCLEOTIDE SEQUENCE [LARGE SCALE GENOMIC DNA]</scope>
    <source>
        <strain evidence="1">Cflorida</strain>
    </source>
</reference>
<dbReference type="Proteomes" id="UP000237438">
    <property type="component" value="Unassembled WGS sequence"/>
</dbReference>
<organism evidence="1 2">
    <name type="scientific">Erysiphe pulchra</name>
    <dbReference type="NCBI Taxonomy" id="225359"/>
    <lineage>
        <taxon>Eukaryota</taxon>
        <taxon>Fungi</taxon>
        <taxon>Dikarya</taxon>
        <taxon>Ascomycota</taxon>
        <taxon>Pezizomycotina</taxon>
        <taxon>Leotiomycetes</taxon>
        <taxon>Erysiphales</taxon>
        <taxon>Erysiphaceae</taxon>
        <taxon>Erysiphe</taxon>
    </lineage>
</organism>
<proteinExistence type="predicted"/>
<keyword evidence="2" id="KW-1185">Reference proteome</keyword>